<keyword evidence="1" id="KW-0732">Signal</keyword>
<evidence type="ECO:0000256" key="1">
    <source>
        <dbReference type="SAM" id="SignalP"/>
    </source>
</evidence>
<reference evidence="2" key="1">
    <citation type="journal article" date="2020" name="mSystems">
        <title>Genome- and Community-Level Interaction Insights into Carbon Utilization and Element Cycling Functions of Hydrothermarchaeota in Hydrothermal Sediment.</title>
        <authorList>
            <person name="Zhou Z."/>
            <person name="Liu Y."/>
            <person name="Xu W."/>
            <person name="Pan J."/>
            <person name="Luo Z.H."/>
            <person name="Li M."/>
        </authorList>
    </citation>
    <scope>NUCLEOTIDE SEQUENCE [LARGE SCALE GENOMIC DNA]</scope>
    <source>
        <strain evidence="2">SpSt-897</strain>
    </source>
</reference>
<organism evidence="2">
    <name type="scientific">Desulfobacca acetoxidans</name>
    <dbReference type="NCBI Taxonomy" id="60893"/>
    <lineage>
        <taxon>Bacteria</taxon>
        <taxon>Pseudomonadati</taxon>
        <taxon>Thermodesulfobacteriota</taxon>
        <taxon>Desulfobaccia</taxon>
        <taxon>Desulfobaccales</taxon>
        <taxon>Desulfobaccaceae</taxon>
        <taxon>Desulfobacca</taxon>
    </lineage>
</organism>
<dbReference type="AlphaFoldDB" id="A0A7C3Z8Y5"/>
<sequence>MKFFSLKNLMGWSLLVSLLLVSACATGTGGKPAYQLTPQEQEEQNPIFWQMWQDLRGVGG</sequence>
<evidence type="ECO:0000313" key="2">
    <source>
        <dbReference type="EMBL" id="HGF33133.1"/>
    </source>
</evidence>
<accession>A0A7C3Z8Y5</accession>
<dbReference type="EMBL" id="DTMF01000052">
    <property type="protein sequence ID" value="HGF33133.1"/>
    <property type="molecule type" value="Genomic_DNA"/>
</dbReference>
<gene>
    <name evidence="2" type="ORF">ENW96_01945</name>
</gene>
<evidence type="ECO:0008006" key="3">
    <source>
        <dbReference type="Google" id="ProtNLM"/>
    </source>
</evidence>
<protein>
    <recommendedName>
        <fullName evidence="3">Lipoprotein</fullName>
    </recommendedName>
</protein>
<name>A0A7C3Z8Y5_9BACT</name>
<dbReference type="PROSITE" id="PS51257">
    <property type="entry name" value="PROKAR_LIPOPROTEIN"/>
    <property type="match status" value="1"/>
</dbReference>
<feature type="chain" id="PRO_5028258199" description="Lipoprotein" evidence="1">
    <location>
        <begin position="28"/>
        <end position="60"/>
    </location>
</feature>
<feature type="signal peptide" evidence="1">
    <location>
        <begin position="1"/>
        <end position="27"/>
    </location>
</feature>
<proteinExistence type="predicted"/>
<comment type="caution">
    <text evidence="2">The sequence shown here is derived from an EMBL/GenBank/DDBJ whole genome shotgun (WGS) entry which is preliminary data.</text>
</comment>